<sequence length="127" mass="14566">MIKIYPLRASSRVLSRVPPSSRFFAIVPGTTILDVVQLLPVLYNDRTGRREPAIQKRKENKISVCQVLKLSLVLPMRHWIVKGNVPLLSKEEGCDARRSTSPRAQGLFRRLLVTFNFFPPKLTRKKL</sequence>
<accession>A0A2N5T8N2</accession>
<gene>
    <name evidence="1" type="ORF">PCANC_02942</name>
</gene>
<comment type="caution">
    <text evidence="1">The sequence shown here is derived from an EMBL/GenBank/DDBJ whole genome shotgun (WGS) entry which is preliminary data.</text>
</comment>
<name>A0A2N5T8N2_9BASI</name>
<dbReference type="EMBL" id="PGCJ01000780">
    <property type="protein sequence ID" value="PLW21808.1"/>
    <property type="molecule type" value="Genomic_DNA"/>
</dbReference>
<proteinExistence type="predicted"/>
<evidence type="ECO:0000313" key="1">
    <source>
        <dbReference type="EMBL" id="PLW21808.1"/>
    </source>
</evidence>
<dbReference type="AlphaFoldDB" id="A0A2N5T8N2"/>
<organism evidence="1 2">
    <name type="scientific">Puccinia coronata f. sp. avenae</name>
    <dbReference type="NCBI Taxonomy" id="200324"/>
    <lineage>
        <taxon>Eukaryota</taxon>
        <taxon>Fungi</taxon>
        <taxon>Dikarya</taxon>
        <taxon>Basidiomycota</taxon>
        <taxon>Pucciniomycotina</taxon>
        <taxon>Pucciniomycetes</taxon>
        <taxon>Pucciniales</taxon>
        <taxon>Pucciniaceae</taxon>
        <taxon>Puccinia</taxon>
    </lineage>
</organism>
<evidence type="ECO:0000313" key="2">
    <source>
        <dbReference type="Proteomes" id="UP000235388"/>
    </source>
</evidence>
<protein>
    <submittedName>
        <fullName evidence="1">Uncharacterized protein</fullName>
    </submittedName>
</protein>
<reference evidence="1 2" key="1">
    <citation type="submission" date="2017-11" db="EMBL/GenBank/DDBJ databases">
        <title>De novo assembly and phasing of dikaryotic genomes from two isolates of Puccinia coronata f. sp. avenae, the causal agent of oat crown rust.</title>
        <authorList>
            <person name="Miller M.E."/>
            <person name="Zhang Y."/>
            <person name="Omidvar V."/>
            <person name="Sperschneider J."/>
            <person name="Schwessinger B."/>
            <person name="Raley C."/>
            <person name="Palmer J.M."/>
            <person name="Garnica D."/>
            <person name="Upadhyaya N."/>
            <person name="Rathjen J."/>
            <person name="Taylor J.M."/>
            <person name="Park R.F."/>
            <person name="Dodds P.N."/>
            <person name="Hirsch C.D."/>
            <person name="Kianian S.F."/>
            <person name="Figueroa M."/>
        </authorList>
    </citation>
    <scope>NUCLEOTIDE SEQUENCE [LARGE SCALE GENOMIC DNA]</scope>
    <source>
        <strain evidence="1">12NC29</strain>
    </source>
</reference>
<keyword evidence="2" id="KW-1185">Reference proteome</keyword>
<dbReference type="Proteomes" id="UP000235388">
    <property type="component" value="Unassembled WGS sequence"/>
</dbReference>